<dbReference type="SMART" id="SM00267">
    <property type="entry name" value="GGDEF"/>
    <property type="match status" value="1"/>
</dbReference>
<protein>
    <recommendedName>
        <fullName evidence="2">diguanylate cyclase</fullName>
        <ecNumber evidence="2">2.7.7.65</ecNumber>
    </recommendedName>
</protein>
<dbReference type="GO" id="GO:0052621">
    <property type="term" value="F:diguanylate cyclase activity"/>
    <property type="evidence" value="ECO:0007669"/>
    <property type="project" value="UniProtKB-EC"/>
</dbReference>
<dbReference type="EC" id="2.7.7.65" evidence="2"/>
<dbReference type="CDD" id="cd01949">
    <property type="entry name" value="GGDEF"/>
    <property type="match status" value="1"/>
</dbReference>
<evidence type="ECO:0000313" key="10">
    <source>
        <dbReference type="Proteomes" id="UP000091969"/>
    </source>
</evidence>
<dbReference type="OrthoDB" id="9813903at2"/>
<dbReference type="SUPFAM" id="SSF47188">
    <property type="entry name" value="Hemerythrin-like"/>
    <property type="match status" value="1"/>
</dbReference>
<organism evidence="9 10">
    <name type="scientific">Tepidimonas fonticaldi</name>
    <dbReference type="NCBI Taxonomy" id="1101373"/>
    <lineage>
        <taxon>Bacteria</taxon>
        <taxon>Pseudomonadati</taxon>
        <taxon>Pseudomonadota</taxon>
        <taxon>Betaproteobacteria</taxon>
        <taxon>Burkholderiales</taxon>
        <taxon>Tepidimonas</taxon>
    </lineage>
</organism>
<dbReference type="InterPro" id="IPR012312">
    <property type="entry name" value="Hemerythrin-like"/>
</dbReference>
<dbReference type="Pfam" id="PF00990">
    <property type="entry name" value="GGDEF"/>
    <property type="match status" value="1"/>
</dbReference>
<dbReference type="InterPro" id="IPR000160">
    <property type="entry name" value="GGDEF_dom"/>
</dbReference>
<evidence type="ECO:0000313" key="9">
    <source>
        <dbReference type="EMBL" id="OBS31126.1"/>
    </source>
</evidence>
<comment type="caution">
    <text evidence="9">The sequence shown here is derived from an EMBL/GenBank/DDBJ whole genome shotgun (WGS) entry which is preliminary data.</text>
</comment>
<dbReference type="GO" id="GO:0005886">
    <property type="term" value="C:plasma membrane"/>
    <property type="evidence" value="ECO:0007669"/>
    <property type="project" value="TreeGrafter"/>
</dbReference>
<keyword evidence="10" id="KW-1185">Reference proteome</keyword>
<evidence type="ECO:0000256" key="6">
    <source>
        <dbReference type="SAM" id="Coils"/>
    </source>
</evidence>
<dbReference type="NCBIfam" id="TIGR02481">
    <property type="entry name" value="hemeryth_dom"/>
    <property type="match status" value="1"/>
</dbReference>
<dbReference type="PROSITE" id="PS50887">
    <property type="entry name" value="GGDEF"/>
    <property type="match status" value="1"/>
</dbReference>
<comment type="catalytic activity">
    <reaction evidence="5">
        <text>2 GTP = 3',3'-c-di-GMP + 2 diphosphate</text>
        <dbReference type="Rhea" id="RHEA:24898"/>
        <dbReference type="ChEBI" id="CHEBI:33019"/>
        <dbReference type="ChEBI" id="CHEBI:37565"/>
        <dbReference type="ChEBI" id="CHEBI:58805"/>
        <dbReference type="EC" id="2.7.7.65"/>
    </reaction>
</comment>
<dbReference type="InterPro" id="IPR035938">
    <property type="entry name" value="Hemerythrin-like_sf"/>
</dbReference>
<evidence type="ECO:0000256" key="5">
    <source>
        <dbReference type="ARBA" id="ARBA00034247"/>
    </source>
</evidence>
<dbReference type="Proteomes" id="UP000091969">
    <property type="component" value="Unassembled WGS sequence"/>
</dbReference>
<dbReference type="InterPro" id="IPR043128">
    <property type="entry name" value="Rev_trsase/Diguanyl_cyclase"/>
</dbReference>
<dbReference type="RefSeq" id="WP_068607923.1">
    <property type="nucleotide sequence ID" value="NZ_LZDH01000045.1"/>
</dbReference>
<sequence>MPTPDASSDTGDVFVWDTTLLTGLDEIDAQHHHLVDLFNTLNRAMFHGRALSPDQQQRIFDELIAYARQHFEDEERLMAEAGVDVRHRELHARLHHEFVEQVRSMWDARGHLRQPGDTLMGFLTSWLGLHIMGVDQSMARQMARIRAGADPAEAWAQEEDPLDRRVANLLRMVGQLYHVLAAQNQDLLEANARLEQRVRERTAELEAANRRLEAFSRIDGLLGIANRGYFDERLREEIARHTRQARPLAVVMFDVDHFKRYNDRYGHQAGDACLQAVARALKGEVYRAPDLLARYGGEELVALLVDTDAGGARVVAERAVAAVRALALPHADSPTAPVVTVSAGVGSMVPHAPDDGPRLLRLADAALYAAKQAGRDRAVVAPPDDPDDPRQAGPHSP</sequence>
<dbReference type="InterPro" id="IPR029787">
    <property type="entry name" value="Nucleotide_cyclase"/>
</dbReference>
<dbReference type="Pfam" id="PF01814">
    <property type="entry name" value="Hemerythrin"/>
    <property type="match status" value="1"/>
</dbReference>
<dbReference type="Gene3D" id="3.30.70.270">
    <property type="match status" value="1"/>
</dbReference>
<gene>
    <name evidence="9" type="ORF">A9O67_02740</name>
</gene>
<comment type="similarity">
    <text evidence="1">Belongs to the hemerythrin family.</text>
</comment>
<dbReference type="Gene3D" id="1.20.120.50">
    <property type="entry name" value="Hemerythrin-like"/>
    <property type="match status" value="1"/>
</dbReference>
<accession>A0A1A6DWR9</accession>
<dbReference type="NCBIfam" id="TIGR00254">
    <property type="entry name" value="GGDEF"/>
    <property type="match status" value="1"/>
</dbReference>
<dbReference type="SUPFAM" id="SSF55073">
    <property type="entry name" value="Nucleotide cyclase"/>
    <property type="match status" value="1"/>
</dbReference>
<dbReference type="PANTHER" id="PTHR45138:SF9">
    <property type="entry name" value="DIGUANYLATE CYCLASE DGCM-RELATED"/>
    <property type="match status" value="1"/>
</dbReference>
<feature type="domain" description="GGDEF" evidence="8">
    <location>
        <begin position="246"/>
        <end position="383"/>
    </location>
</feature>
<dbReference type="InterPro" id="IPR050469">
    <property type="entry name" value="Diguanylate_Cyclase"/>
</dbReference>
<dbReference type="GO" id="GO:1902201">
    <property type="term" value="P:negative regulation of bacterial-type flagellum-dependent cell motility"/>
    <property type="evidence" value="ECO:0007669"/>
    <property type="project" value="TreeGrafter"/>
</dbReference>
<dbReference type="InterPro" id="IPR012827">
    <property type="entry name" value="Hemerythrin_metal-bd"/>
</dbReference>
<feature type="region of interest" description="Disordered" evidence="7">
    <location>
        <begin position="373"/>
        <end position="397"/>
    </location>
</feature>
<evidence type="ECO:0000256" key="1">
    <source>
        <dbReference type="ARBA" id="ARBA00010587"/>
    </source>
</evidence>
<keyword evidence="4" id="KW-0408">Iron</keyword>
<evidence type="ECO:0000259" key="8">
    <source>
        <dbReference type="PROSITE" id="PS50887"/>
    </source>
</evidence>
<evidence type="ECO:0000256" key="4">
    <source>
        <dbReference type="ARBA" id="ARBA00023004"/>
    </source>
</evidence>
<dbReference type="AlphaFoldDB" id="A0A1A6DWR9"/>
<proteinExistence type="inferred from homology"/>
<dbReference type="CDD" id="cd12107">
    <property type="entry name" value="Hemerythrin"/>
    <property type="match status" value="1"/>
</dbReference>
<dbReference type="EMBL" id="LZDH01000045">
    <property type="protein sequence ID" value="OBS31126.1"/>
    <property type="molecule type" value="Genomic_DNA"/>
</dbReference>
<dbReference type="STRING" id="1101373.A9O67_02740"/>
<keyword evidence="3" id="KW-0479">Metal-binding</keyword>
<reference evidence="9 10" key="1">
    <citation type="submission" date="2016-06" db="EMBL/GenBank/DDBJ databases">
        <title>Genome sequence of Tepidimonas fonticaldi PL17.</title>
        <authorList>
            <person name="Pinnaka A.K."/>
        </authorList>
    </citation>
    <scope>NUCLEOTIDE SEQUENCE [LARGE SCALE GENOMIC DNA]</scope>
    <source>
        <strain evidence="9 10">PL17</strain>
    </source>
</reference>
<name>A0A1A6DWR9_9BURK</name>
<evidence type="ECO:0000256" key="3">
    <source>
        <dbReference type="ARBA" id="ARBA00022723"/>
    </source>
</evidence>
<keyword evidence="6" id="KW-0175">Coiled coil</keyword>
<dbReference type="FunFam" id="3.30.70.270:FF:000001">
    <property type="entry name" value="Diguanylate cyclase domain protein"/>
    <property type="match status" value="1"/>
</dbReference>
<feature type="coiled-coil region" evidence="6">
    <location>
        <begin position="177"/>
        <end position="211"/>
    </location>
</feature>
<evidence type="ECO:0000256" key="2">
    <source>
        <dbReference type="ARBA" id="ARBA00012528"/>
    </source>
</evidence>
<dbReference type="GO" id="GO:0043709">
    <property type="term" value="P:cell adhesion involved in single-species biofilm formation"/>
    <property type="evidence" value="ECO:0007669"/>
    <property type="project" value="TreeGrafter"/>
</dbReference>
<dbReference type="GO" id="GO:0046872">
    <property type="term" value="F:metal ion binding"/>
    <property type="evidence" value="ECO:0007669"/>
    <property type="project" value="UniProtKB-KW"/>
</dbReference>
<evidence type="ECO:0000256" key="7">
    <source>
        <dbReference type="SAM" id="MobiDB-lite"/>
    </source>
</evidence>
<dbReference type="PANTHER" id="PTHR45138">
    <property type="entry name" value="REGULATORY COMPONENTS OF SENSORY TRANSDUCTION SYSTEM"/>
    <property type="match status" value="1"/>
</dbReference>